<evidence type="ECO:0000313" key="3">
    <source>
        <dbReference type="EMBL" id="KAE8139283.1"/>
    </source>
</evidence>
<dbReference type="EMBL" id="ML743567">
    <property type="protein sequence ID" value="KAE8139283.1"/>
    <property type="molecule type" value="Genomic_DNA"/>
</dbReference>
<sequence>MSQVPGTHVENELRAICSLTDKRLEWEEISRDRVEELERKLKEGQVVYNQTRDHCAYMGAIIADLERTRLQQESALDQVTEHQWLLSQDLIKERKRADDLEIRLQKQHLVNEALLRAIAQIGHSDTSSLNIQHVLLQNEWQRELISTLRSALNAREETVRYLQMALRGDSQDTGPECCWACDTESRPSEPTSPPTIQLIPNSNNCSNTPR</sequence>
<organism evidence="3 4">
    <name type="scientific">Aspergillus pseudotamarii</name>
    <dbReference type="NCBI Taxonomy" id="132259"/>
    <lineage>
        <taxon>Eukaryota</taxon>
        <taxon>Fungi</taxon>
        <taxon>Dikarya</taxon>
        <taxon>Ascomycota</taxon>
        <taxon>Pezizomycotina</taxon>
        <taxon>Eurotiomycetes</taxon>
        <taxon>Eurotiomycetidae</taxon>
        <taxon>Eurotiales</taxon>
        <taxon>Aspergillaceae</taxon>
        <taxon>Aspergillus</taxon>
        <taxon>Aspergillus subgen. Circumdati</taxon>
    </lineage>
</organism>
<gene>
    <name evidence="3" type="ORF">BDV38DRAFT_281441</name>
</gene>
<protein>
    <submittedName>
        <fullName evidence="3">Uncharacterized protein</fullName>
    </submittedName>
</protein>
<name>A0A5N6T0G0_ASPPS</name>
<feature type="region of interest" description="Disordered" evidence="2">
    <location>
        <begin position="183"/>
        <end position="210"/>
    </location>
</feature>
<proteinExistence type="predicted"/>
<feature type="coiled-coil region" evidence="1">
    <location>
        <begin position="34"/>
        <end position="82"/>
    </location>
</feature>
<feature type="compositionally biased region" description="Polar residues" evidence="2">
    <location>
        <begin position="198"/>
        <end position="210"/>
    </location>
</feature>
<evidence type="ECO:0000256" key="1">
    <source>
        <dbReference type="SAM" id="Coils"/>
    </source>
</evidence>
<dbReference type="RefSeq" id="XP_031915346.1">
    <property type="nucleotide sequence ID" value="XM_032059549.1"/>
</dbReference>
<keyword evidence="1" id="KW-0175">Coiled coil</keyword>
<reference evidence="3 4" key="1">
    <citation type="submission" date="2019-04" db="EMBL/GenBank/DDBJ databases">
        <title>Friends and foes A comparative genomics study of 23 Aspergillus species from section Flavi.</title>
        <authorList>
            <consortium name="DOE Joint Genome Institute"/>
            <person name="Kjaerbolling I."/>
            <person name="Vesth T."/>
            <person name="Frisvad J.C."/>
            <person name="Nybo J.L."/>
            <person name="Theobald S."/>
            <person name="Kildgaard S."/>
            <person name="Isbrandt T."/>
            <person name="Kuo A."/>
            <person name="Sato A."/>
            <person name="Lyhne E.K."/>
            <person name="Kogle M.E."/>
            <person name="Wiebenga A."/>
            <person name="Kun R.S."/>
            <person name="Lubbers R.J."/>
            <person name="Makela M.R."/>
            <person name="Barry K."/>
            <person name="Chovatia M."/>
            <person name="Clum A."/>
            <person name="Daum C."/>
            <person name="Haridas S."/>
            <person name="He G."/>
            <person name="LaButti K."/>
            <person name="Lipzen A."/>
            <person name="Mondo S."/>
            <person name="Riley R."/>
            <person name="Salamov A."/>
            <person name="Simmons B.A."/>
            <person name="Magnuson J.K."/>
            <person name="Henrissat B."/>
            <person name="Mortensen U.H."/>
            <person name="Larsen T.O."/>
            <person name="Devries R.P."/>
            <person name="Grigoriev I.V."/>
            <person name="Machida M."/>
            <person name="Baker S.E."/>
            <person name="Andersen M.R."/>
        </authorList>
    </citation>
    <scope>NUCLEOTIDE SEQUENCE [LARGE SCALE GENOMIC DNA]</scope>
    <source>
        <strain evidence="3 4">CBS 117625</strain>
    </source>
</reference>
<keyword evidence="4" id="KW-1185">Reference proteome</keyword>
<accession>A0A5N6T0G0</accession>
<evidence type="ECO:0000256" key="2">
    <source>
        <dbReference type="SAM" id="MobiDB-lite"/>
    </source>
</evidence>
<evidence type="ECO:0000313" key="4">
    <source>
        <dbReference type="Proteomes" id="UP000325672"/>
    </source>
</evidence>
<dbReference type="OrthoDB" id="4426943at2759"/>
<dbReference type="GeneID" id="43643759"/>
<dbReference type="AlphaFoldDB" id="A0A5N6T0G0"/>
<dbReference type="Proteomes" id="UP000325672">
    <property type="component" value="Unassembled WGS sequence"/>
</dbReference>